<sequence>MDEAEEEEEDARTKKIQLFDELCNSQKTNNFPITDPMLHDASEILPVSFDEFYNDFANMFKTSLDVLQPLEDRLNECESILKEYTNEFFRQENDVFVPLKPKARSYSLSLDEIHNVDPTSELGLIFKRRKQIFSNALTRENEDDRETVENIHYKPMQTSFYNNRIFKAALDIRDTLNKVTSAQKFKDNFLHCWNKIVRSDTSQHILIDAFWWIYLKYFTKLPNVDEECEKYFTRIAKNYVELLLSVDSWFQDKFFTIYGSYLGQAIYQMFFDICPDSRMNFTDKFKEFIASTTSEWVTGIQATPETYKYWKIHADATMVANENALEQRSSPTNIYKKIRRLEEELEALGGDSGEETARPPSIRTPKRNVSIDFTNRVELENQLVDLSNQSTLVAWYFQQCDIQPNTPRLRNVERTFIKEWPEER</sequence>
<name>A0A814ZW58_9BILA</name>
<dbReference type="InterPro" id="IPR029417">
    <property type="entry name" value="FAM227"/>
</dbReference>
<dbReference type="Proteomes" id="UP000663844">
    <property type="component" value="Unassembled WGS sequence"/>
</dbReference>
<reference evidence="2" key="1">
    <citation type="submission" date="2021-02" db="EMBL/GenBank/DDBJ databases">
        <authorList>
            <person name="Nowell W R."/>
        </authorList>
    </citation>
    <scope>NUCLEOTIDE SEQUENCE</scope>
</reference>
<accession>A0A814ZW58</accession>
<evidence type="ECO:0000256" key="1">
    <source>
        <dbReference type="ARBA" id="ARBA00008666"/>
    </source>
</evidence>
<comment type="caution">
    <text evidence="2">The sequence shown here is derived from an EMBL/GenBank/DDBJ whole genome shotgun (WGS) entry which is preliminary data.</text>
</comment>
<dbReference type="AlphaFoldDB" id="A0A814ZW58"/>
<protein>
    <submittedName>
        <fullName evidence="2">Uncharacterized protein</fullName>
    </submittedName>
</protein>
<organism evidence="2 4">
    <name type="scientific">Adineta steineri</name>
    <dbReference type="NCBI Taxonomy" id="433720"/>
    <lineage>
        <taxon>Eukaryota</taxon>
        <taxon>Metazoa</taxon>
        <taxon>Spiralia</taxon>
        <taxon>Gnathifera</taxon>
        <taxon>Rotifera</taxon>
        <taxon>Eurotatoria</taxon>
        <taxon>Bdelloidea</taxon>
        <taxon>Adinetida</taxon>
        <taxon>Adinetidae</taxon>
        <taxon>Adineta</taxon>
    </lineage>
</organism>
<dbReference type="PANTHER" id="PTHR33560:SF1">
    <property type="entry name" value="PROTEIN FAM227A"/>
    <property type="match status" value="1"/>
</dbReference>
<proteinExistence type="inferred from homology"/>
<gene>
    <name evidence="2" type="ORF">JYZ213_LOCUS29394</name>
    <name evidence="3" type="ORF">OXD698_LOCUS673</name>
</gene>
<dbReference type="EMBL" id="CAJOAZ010000016">
    <property type="protein sequence ID" value="CAF3489995.1"/>
    <property type="molecule type" value="Genomic_DNA"/>
</dbReference>
<comment type="similarity">
    <text evidence="1">Belongs to the FAM227 family.</text>
</comment>
<evidence type="ECO:0000313" key="4">
    <source>
        <dbReference type="Proteomes" id="UP000663845"/>
    </source>
</evidence>
<dbReference type="Pfam" id="PF14922">
    <property type="entry name" value="FWWh"/>
    <property type="match status" value="1"/>
</dbReference>
<dbReference type="Proteomes" id="UP000663845">
    <property type="component" value="Unassembled WGS sequence"/>
</dbReference>
<evidence type="ECO:0000313" key="3">
    <source>
        <dbReference type="EMBL" id="CAF3489995.1"/>
    </source>
</evidence>
<dbReference type="EMBL" id="CAJNOG010000448">
    <property type="protein sequence ID" value="CAF1246878.1"/>
    <property type="molecule type" value="Genomic_DNA"/>
</dbReference>
<dbReference type="PANTHER" id="PTHR33560">
    <property type="entry name" value="PROTEIN FAM227B"/>
    <property type="match status" value="1"/>
</dbReference>
<evidence type="ECO:0000313" key="2">
    <source>
        <dbReference type="EMBL" id="CAF1246878.1"/>
    </source>
</evidence>